<evidence type="ECO:0000313" key="3">
    <source>
        <dbReference type="EnsemblProtists" id="EKX50461"/>
    </source>
</evidence>
<sequence>MHILNSQVDRSHHASRIRKLTADIAIRIFKERSSDNESKYIESKVVAKCFGVSSKTVRDIWDRKSWSRYTRLIETTQHAAADYRKESKNKSLAADTNATSDNPSHLVSSHCYDSEKTMTTSGWGEEEEEVAGQRATPHWAELEEAPEDVSDWCVDPREKCEHD</sequence>
<evidence type="ECO:0000313" key="4">
    <source>
        <dbReference type="Proteomes" id="UP000011087"/>
    </source>
</evidence>
<name>L1JPE5_GUITC</name>
<feature type="compositionally biased region" description="Basic and acidic residues" evidence="1">
    <location>
        <begin position="154"/>
        <end position="163"/>
    </location>
</feature>
<dbReference type="GeneID" id="17307183"/>
<dbReference type="HOGENOM" id="CLU_1630168_0_0_1"/>
<feature type="region of interest" description="Disordered" evidence="1">
    <location>
        <begin position="83"/>
        <end position="163"/>
    </location>
</feature>
<dbReference type="RefSeq" id="XP_005837441.1">
    <property type="nucleotide sequence ID" value="XM_005837384.1"/>
</dbReference>
<reference evidence="3" key="3">
    <citation type="submission" date="2015-06" db="UniProtKB">
        <authorList>
            <consortium name="EnsemblProtists"/>
        </authorList>
    </citation>
    <scope>IDENTIFICATION</scope>
</reference>
<dbReference type="AlphaFoldDB" id="L1JPE5"/>
<keyword evidence="4" id="KW-1185">Reference proteome</keyword>
<proteinExistence type="predicted"/>
<gene>
    <name evidence="2" type="ORF">GUITHDRAFT_103695</name>
</gene>
<reference evidence="4" key="2">
    <citation type="submission" date="2012-11" db="EMBL/GenBank/DDBJ databases">
        <authorList>
            <person name="Kuo A."/>
            <person name="Curtis B.A."/>
            <person name="Tanifuji G."/>
            <person name="Burki F."/>
            <person name="Gruber A."/>
            <person name="Irimia M."/>
            <person name="Maruyama S."/>
            <person name="Arias M.C."/>
            <person name="Ball S.G."/>
            <person name="Gile G.H."/>
            <person name="Hirakawa Y."/>
            <person name="Hopkins J.F."/>
            <person name="Rensing S.A."/>
            <person name="Schmutz J."/>
            <person name="Symeonidi A."/>
            <person name="Elias M."/>
            <person name="Eveleigh R.J."/>
            <person name="Herman E.K."/>
            <person name="Klute M.J."/>
            <person name="Nakayama T."/>
            <person name="Obornik M."/>
            <person name="Reyes-Prieto A."/>
            <person name="Armbrust E.V."/>
            <person name="Aves S.J."/>
            <person name="Beiko R.G."/>
            <person name="Coutinho P."/>
            <person name="Dacks J.B."/>
            <person name="Durnford D.G."/>
            <person name="Fast N.M."/>
            <person name="Green B.R."/>
            <person name="Grisdale C."/>
            <person name="Hempe F."/>
            <person name="Henrissat B."/>
            <person name="Hoppner M.P."/>
            <person name="Ishida K.-I."/>
            <person name="Kim E."/>
            <person name="Koreny L."/>
            <person name="Kroth P.G."/>
            <person name="Liu Y."/>
            <person name="Malik S.-B."/>
            <person name="Maier U.G."/>
            <person name="McRose D."/>
            <person name="Mock T."/>
            <person name="Neilson J.A."/>
            <person name="Onodera N.T."/>
            <person name="Poole A.M."/>
            <person name="Pritham E.J."/>
            <person name="Richards T.A."/>
            <person name="Rocap G."/>
            <person name="Roy S.W."/>
            <person name="Sarai C."/>
            <person name="Schaack S."/>
            <person name="Shirato S."/>
            <person name="Slamovits C.H."/>
            <person name="Spencer D.F."/>
            <person name="Suzuki S."/>
            <person name="Worden A.Z."/>
            <person name="Zauner S."/>
            <person name="Barry K."/>
            <person name="Bell C."/>
            <person name="Bharti A.K."/>
            <person name="Crow J.A."/>
            <person name="Grimwood J."/>
            <person name="Kramer R."/>
            <person name="Lindquist E."/>
            <person name="Lucas S."/>
            <person name="Salamov A."/>
            <person name="McFadden G.I."/>
            <person name="Lane C.E."/>
            <person name="Keeling P.J."/>
            <person name="Gray M.W."/>
            <person name="Grigoriev I.V."/>
            <person name="Archibald J.M."/>
        </authorList>
    </citation>
    <scope>NUCLEOTIDE SEQUENCE</scope>
    <source>
        <strain evidence="4">CCMP2712</strain>
    </source>
</reference>
<reference evidence="2 4" key="1">
    <citation type="journal article" date="2012" name="Nature">
        <title>Algal genomes reveal evolutionary mosaicism and the fate of nucleomorphs.</title>
        <authorList>
            <consortium name="DOE Joint Genome Institute"/>
            <person name="Curtis B.A."/>
            <person name="Tanifuji G."/>
            <person name="Burki F."/>
            <person name="Gruber A."/>
            <person name="Irimia M."/>
            <person name="Maruyama S."/>
            <person name="Arias M.C."/>
            <person name="Ball S.G."/>
            <person name="Gile G.H."/>
            <person name="Hirakawa Y."/>
            <person name="Hopkins J.F."/>
            <person name="Kuo A."/>
            <person name="Rensing S.A."/>
            <person name="Schmutz J."/>
            <person name="Symeonidi A."/>
            <person name="Elias M."/>
            <person name="Eveleigh R.J."/>
            <person name="Herman E.K."/>
            <person name="Klute M.J."/>
            <person name="Nakayama T."/>
            <person name="Obornik M."/>
            <person name="Reyes-Prieto A."/>
            <person name="Armbrust E.V."/>
            <person name="Aves S.J."/>
            <person name="Beiko R.G."/>
            <person name="Coutinho P."/>
            <person name="Dacks J.B."/>
            <person name="Durnford D.G."/>
            <person name="Fast N.M."/>
            <person name="Green B.R."/>
            <person name="Grisdale C.J."/>
            <person name="Hempel F."/>
            <person name="Henrissat B."/>
            <person name="Hoppner M.P."/>
            <person name="Ishida K."/>
            <person name="Kim E."/>
            <person name="Koreny L."/>
            <person name="Kroth P.G."/>
            <person name="Liu Y."/>
            <person name="Malik S.B."/>
            <person name="Maier U.G."/>
            <person name="McRose D."/>
            <person name="Mock T."/>
            <person name="Neilson J.A."/>
            <person name="Onodera N.T."/>
            <person name="Poole A.M."/>
            <person name="Pritham E.J."/>
            <person name="Richards T.A."/>
            <person name="Rocap G."/>
            <person name="Roy S.W."/>
            <person name="Sarai C."/>
            <person name="Schaack S."/>
            <person name="Shirato S."/>
            <person name="Slamovits C.H."/>
            <person name="Spencer D.F."/>
            <person name="Suzuki S."/>
            <person name="Worden A.Z."/>
            <person name="Zauner S."/>
            <person name="Barry K."/>
            <person name="Bell C."/>
            <person name="Bharti A.K."/>
            <person name="Crow J.A."/>
            <person name="Grimwood J."/>
            <person name="Kramer R."/>
            <person name="Lindquist E."/>
            <person name="Lucas S."/>
            <person name="Salamov A."/>
            <person name="McFadden G.I."/>
            <person name="Lane C.E."/>
            <person name="Keeling P.J."/>
            <person name="Gray M.W."/>
            <person name="Grigoriev I.V."/>
            <person name="Archibald J.M."/>
        </authorList>
    </citation>
    <scope>NUCLEOTIDE SEQUENCE</scope>
    <source>
        <strain evidence="2 4">CCMP2712</strain>
    </source>
</reference>
<protein>
    <submittedName>
        <fullName evidence="2 3">Uncharacterized protein</fullName>
    </submittedName>
</protein>
<accession>L1JPE5</accession>
<dbReference type="EnsemblProtists" id="EKX50461">
    <property type="protein sequence ID" value="EKX50461"/>
    <property type="gene ID" value="GUITHDRAFT_103695"/>
</dbReference>
<organism evidence="2">
    <name type="scientific">Guillardia theta (strain CCMP2712)</name>
    <name type="common">Cryptophyte</name>
    <dbReference type="NCBI Taxonomy" id="905079"/>
    <lineage>
        <taxon>Eukaryota</taxon>
        <taxon>Cryptophyceae</taxon>
        <taxon>Pyrenomonadales</taxon>
        <taxon>Geminigeraceae</taxon>
        <taxon>Guillardia</taxon>
    </lineage>
</organism>
<dbReference type="PaxDb" id="55529-EKX50461"/>
<dbReference type="Proteomes" id="UP000011087">
    <property type="component" value="Unassembled WGS sequence"/>
</dbReference>
<dbReference type="KEGG" id="gtt:GUITHDRAFT_103695"/>
<evidence type="ECO:0000313" key="2">
    <source>
        <dbReference type="EMBL" id="EKX50461.1"/>
    </source>
</evidence>
<evidence type="ECO:0000256" key="1">
    <source>
        <dbReference type="SAM" id="MobiDB-lite"/>
    </source>
</evidence>
<dbReference type="EMBL" id="JH992978">
    <property type="protein sequence ID" value="EKX50461.1"/>
    <property type="molecule type" value="Genomic_DNA"/>
</dbReference>
<feature type="compositionally biased region" description="Polar residues" evidence="1">
    <location>
        <begin position="94"/>
        <end position="107"/>
    </location>
</feature>